<sequence length="81" mass="8818">MAGAWGTLWPLFLTASCLALCGFFLLFPAAEALRCTICENKIPVFGCIKGQGICHPPPGLPCKLIRVYTSMYVPNWALTRG</sequence>
<evidence type="ECO:0000313" key="2">
    <source>
        <dbReference type="EMBL" id="KAG6926458.1"/>
    </source>
</evidence>
<reference evidence="2 3" key="1">
    <citation type="journal article" date="2020" name="G3 (Bethesda)">
        <title>Draft Genome of the Common Snapping Turtle, Chelydra serpentina, a Model for Phenotypic Plasticity in Reptiles.</title>
        <authorList>
            <person name="Das D."/>
            <person name="Singh S.K."/>
            <person name="Bierstedt J."/>
            <person name="Erickson A."/>
            <person name="Galli G.L.J."/>
            <person name="Crossley D.A. 2nd"/>
            <person name="Rhen T."/>
        </authorList>
    </citation>
    <scope>NUCLEOTIDE SEQUENCE [LARGE SCALE GENOMIC DNA]</scope>
    <source>
        <strain evidence="2">KW</strain>
    </source>
</reference>
<organism evidence="2 3">
    <name type="scientific">Chelydra serpentina</name>
    <name type="common">Snapping turtle</name>
    <name type="synonym">Testudo serpentina</name>
    <dbReference type="NCBI Taxonomy" id="8475"/>
    <lineage>
        <taxon>Eukaryota</taxon>
        <taxon>Metazoa</taxon>
        <taxon>Chordata</taxon>
        <taxon>Craniata</taxon>
        <taxon>Vertebrata</taxon>
        <taxon>Euteleostomi</taxon>
        <taxon>Archelosauria</taxon>
        <taxon>Testudinata</taxon>
        <taxon>Testudines</taxon>
        <taxon>Cryptodira</taxon>
        <taxon>Durocryptodira</taxon>
        <taxon>Americhelydia</taxon>
        <taxon>Chelydroidea</taxon>
        <taxon>Chelydridae</taxon>
        <taxon>Chelydra</taxon>
    </lineage>
</organism>
<dbReference type="Proteomes" id="UP000765507">
    <property type="component" value="Unassembled WGS sequence"/>
</dbReference>
<dbReference type="EMBL" id="JAHGAV010000322">
    <property type="protein sequence ID" value="KAG6926458.1"/>
    <property type="molecule type" value="Genomic_DNA"/>
</dbReference>
<keyword evidence="3" id="KW-1185">Reference proteome</keyword>
<keyword evidence="1" id="KW-0732">Signal</keyword>
<proteinExistence type="predicted"/>
<dbReference type="AlphaFoldDB" id="A0A8T1SC94"/>
<feature type="signal peptide" evidence="1">
    <location>
        <begin position="1"/>
        <end position="32"/>
    </location>
</feature>
<evidence type="ECO:0000256" key="1">
    <source>
        <dbReference type="SAM" id="SignalP"/>
    </source>
</evidence>
<accession>A0A8T1SC94</accession>
<name>A0A8T1SC94_CHESE</name>
<evidence type="ECO:0000313" key="3">
    <source>
        <dbReference type="Proteomes" id="UP000765507"/>
    </source>
</evidence>
<feature type="chain" id="PRO_5035905209" evidence="1">
    <location>
        <begin position="33"/>
        <end position="81"/>
    </location>
</feature>
<protein>
    <submittedName>
        <fullName evidence="2">Lymphocyte antigen 6 complex locus protein G6c-like</fullName>
    </submittedName>
</protein>
<dbReference type="OrthoDB" id="5962859at2759"/>
<gene>
    <name evidence="2" type="ORF">G0U57_012103</name>
</gene>
<comment type="caution">
    <text evidence="2">The sequence shown here is derived from an EMBL/GenBank/DDBJ whole genome shotgun (WGS) entry which is preliminary data.</text>
</comment>